<dbReference type="PANTHER" id="PTHR31111:SF114">
    <property type="entry name" value="F-BOX ASSOCIATED UBIQUITINATION EFFECTOR FAMILY PROTEIN-RELATED"/>
    <property type="match status" value="1"/>
</dbReference>
<accession>A0AAW1GLD2</accession>
<reference evidence="2" key="1">
    <citation type="submission" date="2024-03" db="EMBL/GenBank/DDBJ databases">
        <title>WGS assembly of Saponaria officinalis var. Norfolk2.</title>
        <authorList>
            <person name="Jenkins J."/>
            <person name="Shu S."/>
            <person name="Grimwood J."/>
            <person name="Barry K."/>
            <person name="Goodstein D."/>
            <person name="Schmutz J."/>
            <person name="Leebens-Mack J."/>
            <person name="Osbourn A."/>
        </authorList>
    </citation>
    <scope>NUCLEOTIDE SEQUENCE [LARGE SCALE GENOMIC DNA]</scope>
    <source>
        <strain evidence="2">JIC</strain>
    </source>
</reference>
<dbReference type="InterPro" id="IPR001810">
    <property type="entry name" value="F-box_dom"/>
</dbReference>
<dbReference type="NCBIfam" id="TIGR01640">
    <property type="entry name" value="F_box_assoc_1"/>
    <property type="match status" value="1"/>
</dbReference>
<dbReference type="AlphaFoldDB" id="A0AAW1GLD2"/>
<dbReference type="PROSITE" id="PS50181">
    <property type="entry name" value="FBOX"/>
    <property type="match status" value="1"/>
</dbReference>
<dbReference type="InterPro" id="IPR013187">
    <property type="entry name" value="F-box-assoc_dom_typ3"/>
</dbReference>
<dbReference type="EMBL" id="JBDFQZ010000014">
    <property type="protein sequence ID" value="KAK9664465.1"/>
    <property type="molecule type" value="Genomic_DNA"/>
</dbReference>
<protein>
    <recommendedName>
        <fullName evidence="1">F-box domain-containing protein</fullName>
    </recommendedName>
</protein>
<evidence type="ECO:0000259" key="1">
    <source>
        <dbReference type="PROSITE" id="PS50181"/>
    </source>
</evidence>
<feature type="domain" description="F-box" evidence="1">
    <location>
        <begin position="9"/>
        <end position="54"/>
    </location>
</feature>
<dbReference type="SUPFAM" id="SSF81383">
    <property type="entry name" value="F-box domain"/>
    <property type="match status" value="1"/>
</dbReference>
<dbReference type="SMART" id="SM00256">
    <property type="entry name" value="FBOX"/>
    <property type="match status" value="1"/>
</dbReference>
<dbReference type="PANTHER" id="PTHR31111">
    <property type="entry name" value="BNAA05G37150D PROTEIN-RELATED"/>
    <property type="match status" value="1"/>
</dbReference>
<gene>
    <name evidence="2" type="ORF">RND81_14G043800</name>
</gene>
<organism evidence="2 3">
    <name type="scientific">Saponaria officinalis</name>
    <name type="common">Common soapwort</name>
    <name type="synonym">Lychnis saponaria</name>
    <dbReference type="NCBI Taxonomy" id="3572"/>
    <lineage>
        <taxon>Eukaryota</taxon>
        <taxon>Viridiplantae</taxon>
        <taxon>Streptophyta</taxon>
        <taxon>Embryophyta</taxon>
        <taxon>Tracheophyta</taxon>
        <taxon>Spermatophyta</taxon>
        <taxon>Magnoliopsida</taxon>
        <taxon>eudicotyledons</taxon>
        <taxon>Gunneridae</taxon>
        <taxon>Pentapetalae</taxon>
        <taxon>Caryophyllales</taxon>
        <taxon>Caryophyllaceae</taxon>
        <taxon>Caryophylleae</taxon>
        <taxon>Saponaria</taxon>
    </lineage>
</organism>
<dbReference type="Pfam" id="PF08268">
    <property type="entry name" value="FBA_3"/>
    <property type="match status" value="1"/>
</dbReference>
<dbReference type="InterPro" id="IPR017451">
    <property type="entry name" value="F-box-assoc_interact_dom"/>
</dbReference>
<dbReference type="Proteomes" id="UP001443914">
    <property type="component" value="Unassembled WGS sequence"/>
</dbReference>
<keyword evidence="3" id="KW-1185">Reference proteome</keyword>
<name>A0AAW1GLD2_SAPOF</name>
<sequence length="395" mass="45077">MEDKKCKNKAAIPQLPDEVVIEILSKTTSEDLGRCSCVSKQWRYSLTIEAFKRRHSYSSGSINVDRMITVMLPPWTLKSTLKGFKLLTFEIPSKFNKNDNNGSIVEGKLKMLPSNLSQFDHCSNIYHGLVCVFNQWVESYSDLSIVLYSVRTNDVVVLPTSTNSDNLSSRVKLQKSCFIGFDTLRKEYKIVRMIRYYDLYHGLSGGKLSSTSYETFLLGSRSWNRIDDAKVPLSLSRGWASMYGNGICLEGVVFWIQYNAAHGSGKCSLTVAAFDLRHEEFHVFDFDEILLESSFDDRLTDMCYIAALKGCPTVFALRQKYHGDNEVLVCTFSDLKMATVAWSRTVSMWSFLPYVSVSESRFIIRLIQGLRTITGVQILCKDLDKDFSWEIKVKY</sequence>
<dbReference type="InterPro" id="IPR036047">
    <property type="entry name" value="F-box-like_dom_sf"/>
</dbReference>
<comment type="caution">
    <text evidence="2">The sequence shown here is derived from an EMBL/GenBank/DDBJ whole genome shotgun (WGS) entry which is preliminary data.</text>
</comment>
<proteinExistence type="predicted"/>
<evidence type="ECO:0000313" key="3">
    <source>
        <dbReference type="Proteomes" id="UP001443914"/>
    </source>
</evidence>
<dbReference type="Gene3D" id="1.20.1280.50">
    <property type="match status" value="1"/>
</dbReference>
<evidence type="ECO:0000313" key="2">
    <source>
        <dbReference type="EMBL" id="KAK9664465.1"/>
    </source>
</evidence>
<dbReference type="Pfam" id="PF00646">
    <property type="entry name" value="F-box"/>
    <property type="match status" value="1"/>
</dbReference>